<dbReference type="Pfam" id="PF13560">
    <property type="entry name" value="HTH_31"/>
    <property type="match status" value="1"/>
</dbReference>
<dbReference type="Gene3D" id="1.10.260.40">
    <property type="entry name" value="lambda repressor-like DNA-binding domains"/>
    <property type="match status" value="1"/>
</dbReference>
<dbReference type="InterPro" id="IPR010982">
    <property type="entry name" value="Lambda_DNA-bd_dom_sf"/>
</dbReference>
<sequence length="290" mass="32927">MFAMALRTWEVRTLVVAQERELQPGRSVRDLFGFQLRVHRKRRGKSLAALAVEINRSKTVLSNIETADRSIPPELPAELDEYFESDGIFTALYPLVCLEGFPDWSRRFMELEALASTQRKFANGAFPGLWQTRRYGKRLLELGLPRATPDQIEERWSARESRQALLTRDEPPHIWVVLDEVTMRRAVGSPETMREQISHVLDLTDGPNAVVQVLPFSSGGHGSMAGSITLLDFLDAPRAAYVEGYVVGQLLESPEQVAETSLNYDFIQAAALPPKESRTWLRRVMEEFRV</sequence>
<organism evidence="2 3">
    <name type="scientific">Kitasatospora kazusensis</name>
    <dbReference type="NCBI Taxonomy" id="407974"/>
    <lineage>
        <taxon>Bacteria</taxon>
        <taxon>Bacillati</taxon>
        <taxon>Actinomycetota</taxon>
        <taxon>Actinomycetes</taxon>
        <taxon>Kitasatosporales</taxon>
        <taxon>Streptomycetaceae</taxon>
        <taxon>Kitasatospora</taxon>
    </lineage>
</organism>
<reference evidence="3" key="1">
    <citation type="journal article" date="2019" name="Int. J. Syst. Evol. Microbiol.">
        <title>The Global Catalogue of Microorganisms (GCM) 10K type strain sequencing project: providing services to taxonomists for standard genome sequencing and annotation.</title>
        <authorList>
            <consortium name="The Broad Institute Genomics Platform"/>
            <consortium name="The Broad Institute Genome Sequencing Center for Infectious Disease"/>
            <person name="Wu L."/>
            <person name="Ma J."/>
        </authorList>
    </citation>
    <scope>NUCLEOTIDE SEQUENCE [LARGE SCALE GENOMIC DNA]</scope>
    <source>
        <strain evidence="3">JCM 14560</strain>
    </source>
</reference>
<dbReference type="CDD" id="cd00093">
    <property type="entry name" value="HTH_XRE"/>
    <property type="match status" value="1"/>
</dbReference>
<dbReference type="InterPro" id="IPR001387">
    <property type="entry name" value="Cro/C1-type_HTH"/>
</dbReference>
<name>A0ABP5LS61_9ACTN</name>
<evidence type="ECO:0000313" key="3">
    <source>
        <dbReference type="Proteomes" id="UP001422759"/>
    </source>
</evidence>
<keyword evidence="3" id="KW-1185">Reference proteome</keyword>
<gene>
    <name evidence="2" type="ORF">GCM10009760_50190</name>
</gene>
<dbReference type="RefSeq" id="WP_344468217.1">
    <property type="nucleotide sequence ID" value="NZ_BAAANT010000036.1"/>
</dbReference>
<dbReference type="SUPFAM" id="SSF47413">
    <property type="entry name" value="lambda repressor-like DNA-binding domains"/>
    <property type="match status" value="1"/>
</dbReference>
<dbReference type="InterPro" id="IPR043917">
    <property type="entry name" value="DUF5753"/>
</dbReference>
<evidence type="ECO:0000259" key="1">
    <source>
        <dbReference type="Pfam" id="PF19054"/>
    </source>
</evidence>
<evidence type="ECO:0000313" key="2">
    <source>
        <dbReference type="EMBL" id="GAA2152943.1"/>
    </source>
</evidence>
<dbReference type="Pfam" id="PF19054">
    <property type="entry name" value="DUF5753"/>
    <property type="match status" value="1"/>
</dbReference>
<proteinExistence type="predicted"/>
<comment type="caution">
    <text evidence="2">The sequence shown here is derived from an EMBL/GenBank/DDBJ whole genome shotgun (WGS) entry which is preliminary data.</text>
</comment>
<protein>
    <submittedName>
        <fullName evidence="2">Helix-turn-helix transcriptional regulator</fullName>
    </submittedName>
</protein>
<dbReference type="Proteomes" id="UP001422759">
    <property type="component" value="Unassembled WGS sequence"/>
</dbReference>
<dbReference type="EMBL" id="BAAANT010000036">
    <property type="protein sequence ID" value="GAA2152943.1"/>
    <property type="molecule type" value="Genomic_DNA"/>
</dbReference>
<accession>A0ABP5LS61</accession>
<feature type="domain" description="DUF5753" evidence="1">
    <location>
        <begin position="106"/>
        <end position="283"/>
    </location>
</feature>